<gene>
    <name evidence="4 5" type="primary">aat</name>
    <name evidence="5" type="ORF">O3P16_01380</name>
</gene>
<dbReference type="EC" id="2.3.2.6" evidence="4"/>
<evidence type="ECO:0000256" key="1">
    <source>
        <dbReference type="ARBA" id="ARBA00022490"/>
    </source>
</evidence>
<keyword evidence="2 4" id="KW-0808">Transferase</keyword>
<comment type="similarity">
    <text evidence="4">Belongs to the L/F-transferase family.</text>
</comment>
<evidence type="ECO:0000256" key="3">
    <source>
        <dbReference type="ARBA" id="ARBA00023315"/>
    </source>
</evidence>
<comment type="function">
    <text evidence="4">Functions in the N-end rule pathway of protein degradation where it conjugates Leu, Phe and, less efficiently, Met from aminoacyl-tRNAs to the N-termini of proteins containing an N-terminal arginine or lysine.</text>
</comment>
<keyword evidence="1 4" id="KW-0963">Cytoplasm</keyword>
<dbReference type="Proteomes" id="UP001210231">
    <property type="component" value="Unassembled WGS sequence"/>
</dbReference>
<dbReference type="PANTHER" id="PTHR30098">
    <property type="entry name" value="LEUCYL/PHENYLALANYL-TRNA--PROTEIN TRANSFERASE"/>
    <property type="match status" value="1"/>
</dbReference>
<reference evidence="5 6" key="1">
    <citation type="submission" date="2022-12" db="EMBL/GenBank/DDBJ databases">
        <title>Chitinophagaceae gen. sp. nov., a new member of the family Chitinophagaceae, isolated from soil in a chemical factory.</title>
        <authorList>
            <person name="Ke Z."/>
        </authorList>
    </citation>
    <scope>NUCLEOTIDE SEQUENCE [LARGE SCALE GENOMIC DNA]</scope>
    <source>
        <strain evidence="5 6">LY-5</strain>
    </source>
</reference>
<comment type="caution">
    <text evidence="5">The sequence shown here is derived from an EMBL/GenBank/DDBJ whole genome shotgun (WGS) entry which is preliminary data.</text>
</comment>
<dbReference type="InterPro" id="IPR004616">
    <property type="entry name" value="Leu/Phe-tRNA_Trfase"/>
</dbReference>
<comment type="catalytic activity">
    <reaction evidence="4">
        <text>N-terminal L-lysyl-[protein] + L-leucyl-tRNA(Leu) = N-terminal L-leucyl-L-lysyl-[protein] + tRNA(Leu) + H(+)</text>
        <dbReference type="Rhea" id="RHEA:12340"/>
        <dbReference type="Rhea" id="RHEA-COMP:9613"/>
        <dbReference type="Rhea" id="RHEA-COMP:9622"/>
        <dbReference type="Rhea" id="RHEA-COMP:12670"/>
        <dbReference type="Rhea" id="RHEA-COMP:12671"/>
        <dbReference type="ChEBI" id="CHEBI:15378"/>
        <dbReference type="ChEBI" id="CHEBI:65249"/>
        <dbReference type="ChEBI" id="CHEBI:78442"/>
        <dbReference type="ChEBI" id="CHEBI:78494"/>
        <dbReference type="ChEBI" id="CHEBI:133043"/>
        <dbReference type="EC" id="2.3.2.6"/>
    </reaction>
</comment>
<keyword evidence="3 4" id="KW-0012">Acyltransferase</keyword>
<keyword evidence="6" id="KW-1185">Reference proteome</keyword>
<dbReference type="Gene3D" id="3.40.630.70">
    <property type="entry name" value="Leucyl/phenylalanyl-tRNA-protein transferase, C-terminal domain"/>
    <property type="match status" value="1"/>
</dbReference>
<organism evidence="5 6">
    <name type="scientific">Polluticaenibacter yanchengensis</name>
    <dbReference type="NCBI Taxonomy" id="3014562"/>
    <lineage>
        <taxon>Bacteria</taxon>
        <taxon>Pseudomonadati</taxon>
        <taxon>Bacteroidota</taxon>
        <taxon>Chitinophagia</taxon>
        <taxon>Chitinophagales</taxon>
        <taxon>Chitinophagaceae</taxon>
        <taxon>Polluticaenibacter</taxon>
    </lineage>
</organism>
<comment type="catalytic activity">
    <reaction evidence="4">
        <text>L-phenylalanyl-tRNA(Phe) + an N-terminal L-alpha-aminoacyl-[protein] = an N-terminal L-phenylalanyl-L-alpha-aminoacyl-[protein] + tRNA(Phe)</text>
        <dbReference type="Rhea" id="RHEA:43632"/>
        <dbReference type="Rhea" id="RHEA-COMP:9668"/>
        <dbReference type="Rhea" id="RHEA-COMP:9699"/>
        <dbReference type="Rhea" id="RHEA-COMP:10636"/>
        <dbReference type="Rhea" id="RHEA-COMP:10637"/>
        <dbReference type="ChEBI" id="CHEBI:78442"/>
        <dbReference type="ChEBI" id="CHEBI:78531"/>
        <dbReference type="ChEBI" id="CHEBI:78597"/>
        <dbReference type="ChEBI" id="CHEBI:83561"/>
        <dbReference type="EC" id="2.3.2.6"/>
    </reaction>
</comment>
<dbReference type="InterPro" id="IPR042221">
    <property type="entry name" value="Leu/Phe-tRNA_Trfase_N"/>
</dbReference>
<evidence type="ECO:0000313" key="6">
    <source>
        <dbReference type="Proteomes" id="UP001210231"/>
    </source>
</evidence>
<dbReference type="RefSeq" id="WP_407029775.1">
    <property type="nucleotide sequence ID" value="NZ_JAQGEF010000001.1"/>
</dbReference>
<dbReference type="PANTHER" id="PTHR30098:SF2">
    <property type="entry name" value="LEUCYL_PHENYLALANYL-TRNA--PROTEIN TRANSFERASE"/>
    <property type="match status" value="1"/>
</dbReference>
<dbReference type="InterPro" id="IPR016181">
    <property type="entry name" value="Acyl_CoA_acyltransferase"/>
</dbReference>
<dbReference type="HAMAP" id="MF_00688">
    <property type="entry name" value="Leu_Phe_trans"/>
    <property type="match status" value="1"/>
</dbReference>
<comment type="subcellular location">
    <subcellularLocation>
        <location evidence="4">Cytoplasm</location>
    </subcellularLocation>
</comment>
<dbReference type="GO" id="GO:0008914">
    <property type="term" value="F:leucyl-tRNA--protein transferase activity"/>
    <property type="evidence" value="ECO:0007669"/>
    <property type="project" value="UniProtKB-EC"/>
</dbReference>
<name>A0ABT4UF31_9BACT</name>
<proteinExistence type="inferred from homology"/>
<dbReference type="SUPFAM" id="SSF55729">
    <property type="entry name" value="Acyl-CoA N-acyltransferases (Nat)"/>
    <property type="match status" value="1"/>
</dbReference>
<evidence type="ECO:0000256" key="2">
    <source>
        <dbReference type="ARBA" id="ARBA00022679"/>
    </source>
</evidence>
<dbReference type="InterPro" id="IPR042203">
    <property type="entry name" value="Leu/Phe-tRNA_Trfase_C"/>
</dbReference>
<dbReference type="Pfam" id="PF03588">
    <property type="entry name" value="Leu_Phe_trans"/>
    <property type="match status" value="1"/>
</dbReference>
<dbReference type="Gene3D" id="3.30.70.3550">
    <property type="entry name" value="Leucyl/phenylalanyl-tRNA-protein transferase, N-terminal domain"/>
    <property type="match status" value="1"/>
</dbReference>
<accession>A0ABT4UF31</accession>
<evidence type="ECO:0000313" key="5">
    <source>
        <dbReference type="EMBL" id="MDA3613444.1"/>
    </source>
</evidence>
<evidence type="ECO:0000256" key="4">
    <source>
        <dbReference type="HAMAP-Rule" id="MF_00688"/>
    </source>
</evidence>
<dbReference type="EMBL" id="JAQGEF010000001">
    <property type="protein sequence ID" value="MDA3613444.1"/>
    <property type="molecule type" value="Genomic_DNA"/>
</dbReference>
<dbReference type="NCBIfam" id="TIGR00667">
    <property type="entry name" value="aat"/>
    <property type="match status" value="1"/>
</dbReference>
<comment type="catalytic activity">
    <reaction evidence="4">
        <text>N-terminal L-arginyl-[protein] + L-leucyl-tRNA(Leu) = N-terminal L-leucyl-L-arginyl-[protein] + tRNA(Leu) + H(+)</text>
        <dbReference type="Rhea" id="RHEA:50416"/>
        <dbReference type="Rhea" id="RHEA-COMP:9613"/>
        <dbReference type="Rhea" id="RHEA-COMP:9622"/>
        <dbReference type="Rhea" id="RHEA-COMP:12672"/>
        <dbReference type="Rhea" id="RHEA-COMP:12673"/>
        <dbReference type="ChEBI" id="CHEBI:15378"/>
        <dbReference type="ChEBI" id="CHEBI:64719"/>
        <dbReference type="ChEBI" id="CHEBI:78442"/>
        <dbReference type="ChEBI" id="CHEBI:78494"/>
        <dbReference type="ChEBI" id="CHEBI:133044"/>
        <dbReference type="EC" id="2.3.2.6"/>
    </reaction>
</comment>
<sequence length="216" mass="24882">MYYYVLSEKLYFPPVEKADDEGLLCVGGDLKPERLLLAYRSGIFPWYNDDVPLWWCPDPRFVLFPHELKISKSMRPLLNGTKYEFRYNTSFREVITACKTTTRKDEAGTWINEDIIEAYCRLHQMGKAVSFECWENHVLIGGLYGVRTGNVFFGESMFSHKTNASKFAFIKAVQQLINEGVVLIDCQIHSSHLESLGAGFISRQDFIEILKSNIDN</sequence>
<protein>
    <recommendedName>
        <fullName evidence="4">Leucyl/phenylalanyl-tRNA--protein transferase</fullName>
        <ecNumber evidence="4">2.3.2.6</ecNumber>
    </recommendedName>
    <alternativeName>
        <fullName evidence="4">L/F-transferase</fullName>
    </alternativeName>
    <alternativeName>
        <fullName evidence="4">Leucyltransferase</fullName>
    </alternativeName>
    <alternativeName>
        <fullName evidence="4">Phenyalanyltransferase</fullName>
    </alternativeName>
</protein>